<dbReference type="AlphaFoldDB" id="A0A0P1FI23"/>
<sequence>MKGGPLVISTLADGLTRQIEAVSDTLSETLFEPVIRLGVTGLARSGKTVFITSLIANLMDRGRMPQLVAAADGRIEAAFLQPQPDDTVPRFEFETHLAALTGPDPHWPESTRTISELRLSLRVRPKGLLSGLQGPRTVHLDIVDYPGEWLLDLGLLDKSYAEWSDSMLARIAGRASAQDYLGALGGVDGAASHDEGQAQRLAQSYTDYLQKARIEGFSDCTPGRFLLPGDLAGSPVLTFAPLPALAAAPRGSLYREMQRRFDAYKSQVVKPFFRDHFARIDRQVVLVDALGAIHSGPRAVEDLRLAMADILSAFRPGRTAFLARLLGAKRVEKILFAATKSDHLHHSQHARLTAIMDALLRDARTRADFAGADTQALALASLRATTEDTLTHDGRQIDCVRGRLLDTGKRAAFYPGDLPTDPAQLLSPARKGAASWLEADYEVMNFAPAALILKPGEGPPHIRLDRAAQFLIGDRL</sequence>
<gene>
    <name evidence="1" type="ORF">TG4357_03100</name>
</gene>
<accession>A0A0P1FI23</accession>
<protein>
    <submittedName>
        <fullName evidence="1">Putative ATPase</fullName>
    </submittedName>
</protein>
<keyword evidence="2" id="KW-1185">Reference proteome</keyword>
<dbReference type="PANTHER" id="PTHR38605">
    <property type="entry name" value="ATPASE-RELATED"/>
    <property type="match status" value="1"/>
</dbReference>
<evidence type="ECO:0000313" key="1">
    <source>
        <dbReference type="EMBL" id="CUH67601.1"/>
    </source>
</evidence>
<reference evidence="1 2" key="1">
    <citation type="submission" date="2015-09" db="EMBL/GenBank/DDBJ databases">
        <authorList>
            <consortium name="Swine Surveillance"/>
        </authorList>
    </citation>
    <scope>NUCLEOTIDE SEQUENCE [LARGE SCALE GENOMIC DNA]</scope>
    <source>
        <strain evidence="1 2">CECT 4357</strain>
    </source>
</reference>
<dbReference type="PANTHER" id="PTHR38605:SF1">
    <property type="entry name" value="ATPASE"/>
    <property type="match status" value="1"/>
</dbReference>
<dbReference type="EMBL" id="CYSA01000026">
    <property type="protein sequence ID" value="CUH67601.1"/>
    <property type="molecule type" value="Genomic_DNA"/>
</dbReference>
<dbReference type="InterPro" id="IPR007413">
    <property type="entry name" value="YcjX-like"/>
</dbReference>
<proteinExistence type="predicted"/>
<dbReference type="STRING" id="53501.SAMN04488043_101160"/>
<dbReference type="PIRSF" id="PIRSF019381">
    <property type="entry name" value="YcjX"/>
    <property type="match status" value="1"/>
</dbReference>
<dbReference type="Proteomes" id="UP000051587">
    <property type="component" value="Unassembled WGS sequence"/>
</dbReference>
<evidence type="ECO:0000313" key="2">
    <source>
        <dbReference type="Proteomes" id="UP000051587"/>
    </source>
</evidence>
<dbReference type="Pfam" id="PF04317">
    <property type="entry name" value="DUF463"/>
    <property type="match status" value="1"/>
</dbReference>
<organism evidence="1 2">
    <name type="scientific">Thalassovita gelatinovora</name>
    <name type="common">Thalassobius gelatinovorus</name>
    <dbReference type="NCBI Taxonomy" id="53501"/>
    <lineage>
        <taxon>Bacteria</taxon>
        <taxon>Pseudomonadati</taxon>
        <taxon>Pseudomonadota</taxon>
        <taxon>Alphaproteobacteria</taxon>
        <taxon>Rhodobacterales</taxon>
        <taxon>Roseobacteraceae</taxon>
        <taxon>Thalassovita</taxon>
    </lineage>
</organism>
<name>A0A0P1FI23_THAGE</name>